<keyword evidence="3" id="KW-1185">Reference proteome</keyword>
<evidence type="ECO:0000256" key="1">
    <source>
        <dbReference type="SAM" id="MobiDB-lite"/>
    </source>
</evidence>
<protein>
    <submittedName>
        <fullName evidence="2">Uncharacterized protein</fullName>
    </submittedName>
</protein>
<evidence type="ECO:0000313" key="2">
    <source>
        <dbReference type="EMBL" id="PWN21696.1"/>
    </source>
</evidence>
<dbReference type="GeneID" id="37011095"/>
<feature type="compositionally biased region" description="Polar residues" evidence="1">
    <location>
        <begin position="36"/>
        <end position="51"/>
    </location>
</feature>
<evidence type="ECO:0000313" key="3">
    <source>
        <dbReference type="Proteomes" id="UP000245942"/>
    </source>
</evidence>
<dbReference type="RefSeq" id="XP_025348856.1">
    <property type="nucleotide sequence ID" value="XM_025489361.1"/>
</dbReference>
<sequence>MHHPFDEEIGLTRTPCRDQTGASRRTPVGLSVPSRGPSTRPCSLAPTPTQPRKSRPGRGNNHSTPRHKPHRHTHTLKRTRSQSQDAEVAHLRIYASLLPLPCPAEYCMALSAHLRTAPGIGPCINCTLLNRCLTGDTARRNRRGAIIGTWHEVSEG</sequence>
<organism evidence="2 3">
    <name type="scientific">Pseudomicrostroma glucosiphilum</name>
    <dbReference type="NCBI Taxonomy" id="1684307"/>
    <lineage>
        <taxon>Eukaryota</taxon>
        <taxon>Fungi</taxon>
        <taxon>Dikarya</taxon>
        <taxon>Basidiomycota</taxon>
        <taxon>Ustilaginomycotina</taxon>
        <taxon>Exobasidiomycetes</taxon>
        <taxon>Microstromatales</taxon>
        <taxon>Microstromatales incertae sedis</taxon>
        <taxon>Pseudomicrostroma</taxon>
    </lineage>
</organism>
<dbReference type="Proteomes" id="UP000245942">
    <property type="component" value="Unassembled WGS sequence"/>
</dbReference>
<proteinExistence type="predicted"/>
<name>A0A316U907_9BASI</name>
<reference evidence="2 3" key="1">
    <citation type="journal article" date="2018" name="Mol. Biol. Evol.">
        <title>Broad Genomic Sampling Reveals a Smut Pathogenic Ancestry of the Fungal Clade Ustilaginomycotina.</title>
        <authorList>
            <person name="Kijpornyongpan T."/>
            <person name="Mondo S.J."/>
            <person name="Barry K."/>
            <person name="Sandor L."/>
            <person name="Lee J."/>
            <person name="Lipzen A."/>
            <person name="Pangilinan J."/>
            <person name="LaButti K."/>
            <person name="Hainaut M."/>
            <person name="Henrissat B."/>
            <person name="Grigoriev I.V."/>
            <person name="Spatafora J.W."/>
            <person name="Aime M.C."/>
        </authorList>
    </citation>
    <scope>NUCLEOTIDE SEQUENCE [LARGE SCALE GENOMIC DNA]</scope>
    <source>
        <strain evidence="2 3">MCA 4718</strain>
    </source>
</reference>
<feature type="region of interest" description="Disordered" evidence="1">
    <location>
        <begin position="1"/>
        <end position="84"/>
    </location>
</feature>
<feature type="compositionally biased region" description="Basic residues" evidence="1">
    <location>
        <begin position="64"/>
        <end position="80"/>
    </location>
</feature>
<dbReference type="EMBL" id="KZ819324">
    <property type="protein sequence ID" value="PWN21696.1"/>
    <property type="molecule type" value="Genomic_DNA"/>
</dbReference>
<dbReference type="AlphaFoldDB" id="A0A316U907"/>
<accession>A0A316U907</accession>
<gene>
    <name evidence="2" type="ORF">BCV69DRAFT_152393</name>
</gene>